<keyword evidence="4" id="KW-1185">Reference proteome</keyword>
<dbReference type="PROSITE" id="PS51462">
    <property type="entry name" value="NUDIX"/>
    <property type="match status" value="1"/>
</dbReference>
<dbReference type="Proteomes" id="UP001172155">
    <property type="component" value="Unassembled WGS sequence"/>
</dbReference>
<sequence>MATSKEDAAFAFQSHPSVHAFSVSPSVFLKRHFPPPGSSHTSRPPAPVFLATGAIVFDRPLPNSSNSHPASASVDLSGGAGTQHEAMTPNPKPPRVLLVQRAAHDSMPLRWETPGGGCDDDDASILHSCARELFEEAGLRAATLGPVVRVDSAPDAESGVRGGGHEWGETMGGQFFRTRRERLVCKFYFVAGVPREQTAEVVVDPNEHAGHVWVTEDEVRQKRVRGKEDGLDLEFTTQAQWEVILTAFQLWHA</sequence>
<organism evidence="3 4">
    <name type="scientific">Schizothecium vesticola</name>
    <dbReference type="NCBI Taxonomy" id="314040"/>
    <lineage>
        <taxon>Eukaryota</taxon>
        <taxon>Fungi</taxon>
        <taxon>Dikarya</taxon>
        <taxon>Ascomycota</taxon>
        <taxon>Pezizomycotina</taxon>
        <taxon>Sordariomycetes</taxon>
        <taxon>Sordariomycetidae</taxon>
        <taxon>Sordariales</taxon>
        <taxon>Schizotheciaceae</taxon>
        <taxon>Schizothecium</taxon>
    </lineage>
</organism>
<dbReference type="PANTHER" id="PTHR43736">
    <property type="entry name" value="ADP-RIBOSE PYROPHOSPHATASE"/>
    <property type="match status" value="1"/>
</dbReference>
<feature type="compositionally biased region" description="Low complexity" evidence="1">
    <location>
        <begin position="62"/>
        <end position="73"/>
    </location>
</feature>
<proteinExistence type="predicted"/>
<gene>
    <name evidence="3" type="ORF">B0T18DRAFT_424756</name>
</gene>
<dbReference type="Gene3D" id="3.90.79.10">
    <property type="entry name" value="Nucleoside Triphosphate Pyrophosphohydrolase"/>
    <property type="match status" value="1"/>
</dbReference>
<evidence type="ECO:0000313" key="4">
    <source>
        <dbReference type="Proteomes" id="UP001172155"/>
    </source>
</evidence>
<dbReference type="InterPro" id="IPR015797">
    <property type="entry name" value="NUDIX_hydrolase-like_dom_sf"/>
</dbReference>
<dbReference type="SUPFAM" id="SSF55811">
    <property type="entry name" value="Nudix"/>
    <property type="match status" value="1"/>
</dbReference>
<feature type="region of interest" description="Disordered" evidence="1">
    <location>
        <begin position="60"/>
        <end position="93"/>
    </location>
</feature>
<name>A0AA40FAX9_9PEZI</name>
<dbReference type="EMBL" id="JAUKUD010000001">
    <property type="protein sequence ID" value="KAK0754361.1"/>
    <property type="molecule type" value="Genomic_DNA"/>
</dbReference>
<comment type="caution">
    <text evidence="3">The sequence shown here is derived from an EMBL/GenBank/DDBJ whole genome shotgun (WGS) entry which is preliminary data.</text>
</comment>
<evidence type="ECO:0000313" key="3">
    <source>
        <dbReference type="EMBL" id="KAK0754361.1"/>
    </source>
</evidence>
<protein>
    <submittedName>
        <fullName evidence="3">NUDIX hydrolase domain-like protein</fullName>
    </submittedName>
</protein>
<dbReference type="Pfam" id="PF00293">
    <property type="entry name" value="NUDIX"/>
    <property type="match status" value="1"/>
</dbReference>
<evidence type="ECO:0000259" key="2">
    <source>
        <dbReference type="PROSITE" id="PS51462"/>
    </source>
</evidence>
<evidence type="ECO:0000256" key="1">
    <source>
        <dbReference type="SAM" id="MobiDB-lite"/>
    </source>
</evidence>
<dbReference type="PANTHER" id="PTHR43736:SF1">
    <property type="entry name" value="DIHYDRONEOPTERIN TRIPHOSPHATE DIPHOSPHATASE"/>
    <property type="match status" value="1"/>
</dbReference>
<dbReference type="AlphaFoldDB" id="A0AA40FAX9"/>
<accession>A0AA40FAX9</accession>
<reference evidence="3" key="1">
    <citation type="submission" date="2023-06" db="EMBL/GenBank/DDBJ databases">
        <title>Genome-scale phylogeny and comparative genomics of the fungal order Sordariales.</title>
        <authorList>
            <consortium name="Lawrence Berkeley National Laboratory"/>
            <person name="Hensen N."/>
            <person name="Bonometti L."/>
            <person name="Westerberg I."/>
            <person name="Brannstrom I.O."/>
            <person name="Guillou S."/>
            <person name="Cros-Aarteil S."/>
            <person name="Calhoun S."/>
            <person name="Haridas S."/>
            <person name="Kuo A."/>
            <person name="Mondo S."/>
            <person name="Pangilinan J."/>
            <person name="Riley R."/>
            <person name="LaButti K."/>
            <person name="Andreopoulos B."/>
            <person name="Lipzen A."/>
            <person name="Chen C."/>
            <person name="Yanf M."/>
            <person name="Daum C."/>
            <person name="Ng V."/>
            <person name="Clum A."/>
            <person name="Steindorff A."/>
            <person name="Ohm R."/>
            <person name="Martin F."/>
            <person name="Silar P."/>
            <person name="Natvig D."/>
            <person name="Lalanne C."/>
            <person name="Gautier V."/>
            <person name="Ament-velasquez S.L."/>
            <person name="Kruys A."/>
            <person name="Hutchinson M.I."/>
            <person name="Powell A.J."/>
            <person name="Barry K."/>
            <person name="Miller A.N."/>
            <person name="Grigoriev I.V."/>
            <person name="Debuchy R."/>
            <person name="Gladieux P."/>
            <person name="Thoren M.H."/>
            <person name="Johannesson H."/>
        </authorList>
    </citation>
    <scope>NUCLEOTIDE SEQUENCE</scope>
    <source>
        <strain evidence="3">SMH3187-1</strain>
    </source>
</reference>
<dbReference type="InterPro" id="IPR000086">
    <property type="entry name" value="NUDIX_hydrolase_dom"/>
</dbReference>
<keyword evidence="3" id="KW-0378">Hydrolase</keyword>
<dbReference type="CDD" id="cd02883">
    <property type="entry name" value="NUDIX_Hydrolase"/>
    <property type="match status" value="1"/>
</dbReference>
<dbReference type="GO" id="GO:0016787">
    <property type="term" value="F:hydrolase activity"/>
    <property type="evidence" value="ECO:0007669"/>
    <property type="project" value="UniProtKB-KW"/>
</dbReference>
<feature type="domain" description="Nudix hydrolase" evidence="2">
    <location>
        <begin position="47"/>
        <end position="237"/>
    </location>
</feature>